<dbReference type="InterPro" id="IPR013783">
    <property type="entry name" value="Ig-like_fold"/>
</dbReference>
<evidence type="ECO:0000259" key="7">
    <source>
        <dbReference type="SMART" id="SM00409"/>
    </source>
</evidence>
<dbReference type="EMBL" id="AAGW02074199">
    <property type="status" value="NOT_ANNOTATED_CDS"/>
    <property type="molecule type" value="Genomic_DNA"/>
</dbReference>
<dbReference type="Pfam" id="PF07686">
    <property type="entry name" value="V-set"/>
    <property type="match status" value="1"/>
</dbReference>
<dbReference type="EMBL" id="AAGW02074197">
    <property type="status" value="NOT_ANNOTATED_CDS"/>
    <property type="molecule type" value="Genomic_DNA"/>
</dbReference>
<keyword evidence="9" id="KW-1185">Reference proteome</keyword>
<dbReference type="GO" id="GO:0016020">
    <property type="term" value="C:membrane"/>
    <property type="evidence" value="ECO:0007669"/>
    <property type="project" value="UniProtKB-SubCell"/>
</dbReference>
<dbReference type="AlphaFoldDB" id="A0A5F9CQM7"/>
<dbReference type="GO" id="GO:0071944">
    <property type="term" value="C:cell periphery"/>
    <property type="evidence" value="ECO:0007669"/>
    <property type="project" value="UniProtKB-ARBA"/>
</dbReference>
<evidence type="ECO:0000313" key="8">
    <source>
        <dbReference type="Ensembl" id="ENSOCUP00000035972.1"/>
    </source>
</evidence>
<dbReference type="EMBL" id="AAGW02074196">
    <property type="status" value="NOT_ANNOTATED_CDS"/>
    <property type="molecule type" value="Genomic_DNA"/>
</dbReference>
<reference evidence="8" key="3">
    <citation type="submission" date="2025-09" db="UniProtKB">
        <authorList>
            <consortium name="Ensembl"/>
        </authorList>
    </citation>
    <scope>IDENTIFICATION</scope>
    <source>
        <strain evidence="8">Thorbecke</strain>
    </source>
</reference>
<dbReference type="GeneTree" id="ENSGT00390000008831"/>
<dbReference type="PANTHER" id="PTHR15549">
    <property type="entry name" value="PAIRED IMMUNOGLOBULIN-LIKE TYPE 2 RECEPTOR"/>
    <property type="match status" value="1"/>
</dbReference>
<feature type="compositionally biased region" description="Basic and acidic residues" evidence="5">
    <location>
        <begin position="294"/>
        <end position="304"/>
    </location>
</feature>
<organism evidence="8 9">
    <name type="scientific">Oryctolagus cuniculus</name>
    <name type="common">Rabbit</name>
    <dbReference type="NCBI Taxonomy" id="9986"/>
    <lineage>
        <taxon>Eukaryota</taxon>
        <taxon>Metazoa</taxon>
        <taxon>Chordata</taxon>
        <taxon>Craniata</taxon>
        <taxon>Vertebrata</taxon>
        <taxon>Euteleostomi</taxon>
        <taxon>Mammalia</taxon>
        <taxon>Eutheria</taxon>
        <taxon>Euarchontoglires</taxon>
        <taxon>Glires</taxon>
        <taxon>Lagomorpha</taxon>
        <taxon>Leporidae</taxon>
        <taxon>Oryctolagus</taxon>
    </lineage>
</organism>
<protein>
    <recommendedName>
        <fullName evidence="7">Immunoglobulin domain-containing protein</fullName>
    </recommendedName>
</protein>
<proteinExistence type="predicted"/>
<dbReference type="EMBL" id="AAGW02074198">
    <property type="status" value="NOT_ANNOTATED_CDS"/>
    <property type="molecule type" value="Genomic_DNA"/>
</dbReference>
<gene>
    <name evidence="8" type="primary">LOC100340313</name>
</gene>
<dbReference type="PANTHER" id="PTHR15549:SF26">
    <property type="entry name" value="AXIAL BUDDING PATTERN PROTEIN 2-RELATED"/>
    <property type="match status" value="1"/>
</dbReference>
<evidence type="ECO:0000256" key="4">
    <source>
        <dbReference type="ARBA" id="ARBA00023136"/>
    </source>
</evidence>
<dbReference type="InterPro" id="IPR003599">
    <property type="entry name" value="Ig_sub"/>
</dbReference>
<sequence length="364" mass="39469">MKEVLASLSGGVGRSPLPSRRLGSQRSLSSLPGVLYTTPCPIHPPKGPSAGPLPCLSLAAAGVSAMAGALPHSLLLLLSPLTMLLQGGNSAGSTVYPPYGVSQPEILWAPIGGSVEIPFSFWYPLKLAKNPHLTITWRRGHFHGEFIYNHTQSFSHKDYRNRLFLNWTQGQQSGSLRISNLQLRDKSKYFCRVGLNTQTDGWQEWQSLWGTSLIITPATKTTTRRPTNIASTAATTAGLRVTEGRGSPESQPLSLEAAVGLAVATTVLIIAILGLLVFLRWKKTKGRPATAKTPAREHLQHTEETYENTGNKGRLTEPTPDLKDDSITYASLAFSSPTSLGAPLHHPSYNSPQEETLYSVLNTK</sequence>
<evidence type="ECO:0000256" key="6">
    <source>
        <dbReference type="SAM" id="Phobius"/>
    </source>
</evidence>
<dbReference type="Ensembl" id="ENSOCUT00000058926.1">
    <property type="protein sequence ID" value="ENSOCUP00000035972.1"/>
    <property type="gene ID" value="ENSOCUG00000005931.3"/>
</dbReference>
<evidence type="ECO:0000313" key="9">
    <source>
        <dbReference type="Proteomes" id="UP000001811"/>
    </source>
</evidence>
<dbReference type="InterPro" id="IPR013106">
    <property type="entry name" value="Ig_V-set"/>
</dbReference>
<feature type="transmembrane region" description="Helical" evidence="6">
    <location>
        <begin position="257"/>
        <end position="279"/>
    </location>
</feature>
<dbReference type="GO" id="GO:0042288">
    <property type="term" value="F:MHC class I protein binding"/>
    <property type="evidence" value="ECO:0007669"/>
    <property type="project" value="TreeGrafter"/>
</dbReference>
<evidence type="ECO:0000256" key="2">
    <source>
        <dbReference type="ARBA" id="ARBA00022692"/>
    </source>
</evidence>
<evidence type="ECO:0000256" key="3">
    <source>
        <dbReference type="ARBA" id="ARBA00022989"/>
    </source>
</evidence>
<dbReference type="Proteomes" id="UP000001811">
    <property type="component" value="Chromosome 6"/>
</dbReference>
<accession>A0A5F9CQM7</accession>
<dbReference type="Bgee" id="ENSOCUG00000005931">
    <property type="expression patterns" value="Expressed in blood and 19 other cell types or tissues"/>
</dbReference>
<keyword evidence="3 6" id="KW-1133">Transmembrane helix</keyword>
<dbReference type="InterPro" id="IPR051694">
    <property type="entry name" value="Immunoregulatory_rcpt-like"/>
</dbReference>
<feature type="compositionally biased region" description="Low complexity" evidence="5">
    <location>
        <begin position="14"/>
        <end position="26"/>
    </location>
</feature>
<dbReference type="SUPFAM" id="SSF48726">
    <property type="entry name" value="Immunoglobulin"/>
    <property type="match status" value="1"/>
</dbReference>
<dbReference type="InterPro" id="IPR036179">
    <property type="entry name" value="Ig-like_dom_sf"/>
</dbReference>
<dbReference type="SMART" id="SM00409">
    <property type="entry name" value="IG"/>
    <property type="match status" value="1"/>
</dbReference>
<evidence type="ECO:0000256" key="5">
    <source>
        <dbReference type="SAM" id="MobiDB-lite"/>
    </source>
</evidence>
<reference evidence="8" key="2">
    <citation type="submission" date="2025-08" db="UniProtKB">
        <authorList>
            <consortium name="Ensembl"/>
        </authorList>
    </citation>
    <scope>IDENTIFICATION</scope>
    <source>
        <strain evidence="8">Thorbecke</strain>
    </source>
</reference>
<keyword evidence="4 6" id="KW-0472">Membrane</keyword>
<feature type="region of interest" description="Disordered" evidence="5">
    <location>
        <begin position="287"/>
        <end position="328"/>
    </location>
</feature>
<dbReference type="Gene3D" id="2.60.40.10">
    <property type="entry name" value="Immunoglobulins"/>
    <property type="match status" value="1"/>
</dbReference>
<name>A0A5F9CQM7_RABIT</name>
<feature type="region of interest" description="Disordered" evidence="5">
    <location>
        <begin position="1"/>
        <end position="26"/>
    </location>
</feature>
<comment type="subcellular location">
    <subcellularLocation>
        <location evidence="1">Membrane</location>
        <topology evidence="1">Single-pass membrane protein</topology>
    </subcellularLocation>
</comment>
<evidence type="ECO:0000256" key="1">
    <source>
        <dbReference type="ARBA" id="ARBA00004167"/>
    </source>
</evidence>
<reference evidence="8 9" key="1">
    <citation type="journal article" date="2011" name="Nature">
        <title>A high-resolution map of human evolutionary constraint using 29 mammals.</title>
        <authorList>
            <person name="Lindblad-Toh K."/>
            <person name="Garber M."/>
            <person name="Zuk O."/>
            <person name="Lin M.F."/>
            <person name="Parker B.J."/>
            <person name="Washietl S."/>
            <person name="Kheradpour P."/>
            <person name="Ernst J."/>
            <person name="Jordan G."/>
            <person name="Mauceli E."/>
            <person name="Ward L.D."/>
            <person name="Lowe C.B."/>
            <person name="Holloway A.K."/>
            <person name="Clamp M."/>
            <person name="Gnerre S."/>
            <person name="Alfoldi J."/>
            <person name="Beal K."/>
            <person name="Chang J."/>
            <person name="Clawson H."/>
            <person name="Cuff J."/>
            <person name="Di Palma F."/>
            <person name="Fitzgerald S."/>
            <person name="Flicek P."/>
            <person name="Guttman M."/>
            <person name="Hubisz M.J."/>
            <person name="Jaffe D.B."/>
            <person name="Jungreis I."/>
            <person name="Kent W.J."/>
            <person name="Kostka D."/>
            <person name="Lara M."/>
            <person name="Martins A.L."/>
            <person name="Massingham T."/>
            <person name="Moltke I."/>
            <person name="Raney B.J."/>
            <person name="Rasmussen M.D."/>
            <person name="Robinson J."/>
            <person name="Stark A."/>
            <person name="Vilella A.J."/>
            <person name="Wen J."/>
            <person name="Xie X."/>
            <person name="Zody M.C."/>
            <person name="Baldwin J."/>
            <person name="Bloom T."/>
            <person name="Chin C.W."/>
            <person name="Heiman D."/>
            <person name="Nicol R."/>
            <person name="Nusbaum C."/>
            <person name="Young S."/>
            <person name="Wilkinson J."/>
            <person name="Worley K.C."/>
            <person name="Kovar C.L."/>
            <person name="Muzny D.M."/>
            <person name="Gibbs R.A."/>
            <person name="Cree A."/>
            <person name="Dihn H.H."/>
            <person name="Fowler G."/>
            <person name="Jhangiani S."/>
            <person name="Joshi V."/>
            <person name="Lee S."/>
            <person name="Lewis L.R."/>
            <person name="Nazareth L.V."/>
            <person name="Okwuonu G."/>
            <person name="Santibanez J."/>
            <person name="Warren W.C."/>
            <person name="Mardis E.R."/>
            <person name="Weinstock G.M."/>
            <person name="Wilson R.K."/>
            <person name="Delehaunty K."/>
            <person name="Dooling D."/>
            <person name="Fronik C."/>
            <person name="Fulton L."/>
            <person name="Fulton B."/>
            <person name="Graves T."/>
            <person name="Minx P."/>
            <person name="Sodergren E."/>
            <person name="Birney E."/>
            <person name="Margulies E.H."/>
            <person name="Herrero J."/>
            <person name="Green E.D."/>
            <person name="Haussler D."/>
            <person name="Siepel A."/>
            <person name="Goldman N."/>
            <person name="Pollard K.S."/>
            <person name="Pedersen J.S."/>
            <person name="Lander E.S."/>
            <person name="Kellis M."/>
        </authorList>
    </citation>
    <scope>NUCLEOTIDE SEQUENCE [LARGE SCALE GENOMIC DNA]</scope>
    <source>
        <strain evidence="8 9">Thorbecke inbred</strain>
    </source>
</reference>
<feature type="domain" description="Immunoglobulin" evidence="7">
    <location>
        <begin position="104"/>
        <end position="216"/>
    </location>
</feature>
<keyword evidence="2 6" id="KW-0812">Transmembrane</keyword>